<protein>
    <submittedName>
        <fullName evidence="1">Uncharacterized protein</fullName>
    </submittedName>
</protein>
<organism evidence="1">
    <name type="scientific">Enterovibrio norvegicus</name>
    <dbReference type="NCBI Taxonomy" id="188144"/>
    <lineage>
        <taxon>Bacteria</taxon>
        <taxon>Pseudomonadati</taxon>
        <taxon>Pseudomonadota</taxon>
        <taxon>Gammaproteobacteria</taxon>
        <taxon>Vibrionales</taxon>
        <taxon>Vibrionaceae</taxon>
        <taxon>Enterovibrio</taxon>
    </lineage>
</organism>
<dbReference type="AlphaFoldDB" id="A0A0H3ZK76"/>
<evidence type="ECO:0000313" key="1">
    <source>
        <dbReference type="EMBL" id="AKN36418.1"/>
    </source>
</evidence>
<reference evidence="1" key="1">
    <citation type="journal article" date="2015" name="MBio">
        <title>Eco-Evolutionary Dynamics of Episomes among Ecologically Cohesive Bacterial Populations.</title>
        <authorList>
            <person name="Xue H."/>
            <person name="Cordero O.X."/>
            <person name="Camas F.M."/>
            <person name="Trimble W."/>
            <person name="Meyer F."/>
            <person name="Guglielmini J."/>
            <person name="Rocha E.P."/>
            <person name="Polz M.F."/>
        </authorList>
    </citation>
    <scope>NUCLEOTIDE SEQUENCE</scope>
    <source>
        <strain evidence="1">1F_260</strain>
    </source>
</reference>
<dbReference type="EMBL" id="KP795490">
    <property type="protein sequence ID" value="AKN36418.1"/>
    <property type="molecule type" value="Genomic_DNA"/>
</dbReference>
<name>A0A0H3ZK76_9GAMM</name>
<proteinExistence type="predicted"/>
<sequence>MLRQKIQHEIRSSLTRSSFTEDDFDIDFSPLSTSYNGAKQVALITFKHEQGYFFLIKENIKYRTEKINSTTTGGRDLALVAGRLESKTVETREEKELESKYDCIVSPGHEQAEETWSIISLCNIQQEIRNWLNSLKEELAFSGDFSTGEHDKKQSVKDVLAIHLKAYIDDKNGRFNESEVNDISKKMMELFEAIQKTQSLLNDELKELKNIVTSINENLSLYKKGTWYETTLNRLSQWSSGVSSVEKLINALAQNWRASDLDCVVRTNMNFVVNRCPT</sequence>
<accession>A0A0H3ZK76</accession>